<evidence type="ECO:0000313" key="3">
    <source>
        <dbReference type="Proteomes" id="UP000297564"/>
    </source>
</evidence>
<evidence type="ECO:0000313" key="2">
    <source>
        <dbReference type="EMBL" id="TFZ01174.1"/>
    </source>
</evidence>
<reference evidence="2 3" key="1">
    <citation type="submission" date="2019-03" db="EMBL/GenBank/DDBJ databases">
        <title>Ramlibacter rhizophilus CCTCC AB2015357, whole genome shotgun sequence.</title>
        <authorList>
            <person name="Zhang X."/>
            <person name="Feng G."/>
            <person name="Zhu H."/>
        </authorList>
    </citation>
    <scope>NUCLEOTIDE SEQUENCE [LARGE SCALE GENOMIC DNA]</scope>
    <source>
        <strain evidence="2 3">CCTCC AB2015357</strain>
    </source>
</reference>
<keyword evidence="3" id="KW-1185">Reference proteome</keyword>
<comment type="caution">
    <text evidence="2">The sequence shown here is derived from an EMBL/GenBank/DDBJ whole genome shotgun (WGS) entry which is preliminary data.</text>
</comment>
<accession>A0A4Z0BRU7</accession>
<gene>
    <name evidence="2" type="ORF">EZ242_07235</name>
</gene>
<dbReference type="Proteomes" id="UP000297564">
    <property type="component" value="Unassembled WGS sequence"/>
</dbReference>
<evidence type="ECO:0000256" key="1">
    <source>
        <dbReference type="SAM" id="MobiDB-lite"/>
    </source>
</evidence>
<dbReference type="EMBL" id="SMLL01000003">
    <property type="protein sequence ID" value="TFZ01174.1"/>
    <property type="molecule type" value="Genomic_DNA"/>
</dbReference>
<organism evidence="2 3">
    <name type="scientific">Ramlibacter rhizophilus</name>
    <dbReference type="NCBI Taxonomy" id="1781167"/>
    <lineage>
        <taxon>Bacteria</taxon>
        <taxon>Pseudomonadati</taxon>
        <taxon>Pseudomonadota</taxon>
        <taxon>Betaproteobacteria</taxon>
        <taxon>Burkholderiales</taxon>
        <taxon>Comamonadaceae</taxon>
        <taxon>Ramlibacter</taxon>
    </lineage>
</organism>
<dbReference type="RefSeq" id="WP_135284472.1">
    <property type="nucleotide sequence ID" value="NZ_SMLL01000003.1"/>
</dbReference>
<feature type="region of interest" description="Disordered" evidence="1">
    <location>
        <begin position="1"/>
        <end position="28"/>
    </location>
</feature>
<sequence>MLKFLRRGSLDSQFPPPPPAAEPACPRPGELLSDVFEPPVVVHGDGGDADWALWDECMSAWDSLRPSPDPA</sequence>
<proteinExistence type="predicted"/>
<dbReference type="AlphaFoldDB" id="A0A4Z0BRU7"/>
<name>A0A4Z0BRU7_9BURK</name>
<protein>
    <submittedName>
        <fullName evidence="2">Uncharacterized protein</fullName>
    </submittedName>
</protein>